<dbReference type="Proteomes" id="UP000557772">
    <property type="component" value="Unassembled WGS sequence"/>
</dbReference>
<feature type="transmembrane region" description="Helical" evidence="5">
    <location>
        <begin position="239"/>
        <end position="260"/>
    </location>
</feature>
<evidence type="ECO:0000259" key="6">
    <source>
        <dbReference type="PROSITE" id="PS50850"/>
    </source>
</evidence>
<feature type="transmembrane region" description="Helical" evidence="5">
    <location>
        <begin position="397"/>
        <end position="417"/>
    </location>
</feature>
<dbReference type="InterPro" id="IPR005829">
    <property type="entry name" value="Sugar_transporter_CS"/>
</dbReference>
<sequence length="438" mass="44539">MTQVTSGKRRSTLLVAVLCWSIVVFDGYDLIVYGTTIPKLLAEPGWGLTAGQAGTIGSLAFAGMLVGALGAGVLADRLGRRRMILACTAWFSVFTTLCAFAGGPTSFGILRFVAGIGLGGLVPTANALTAEFVGKGRRALIATAMMSGVPIGGSIAALLGLWAMPTIEWRGMYAVAALALVVLLPAAAVLLPESPAWLRVHGRPEQAHRIEQEFGLTGEADPVGTGHVAPLSAVLRPPYLVASVLFACATIATLFAWYGLGTWLPKLMGPDGRFDLGDPLTFLLALNLGAVAGSALTAWAGDRFGPLRSAAVAALAAAAGLAFLLTYPSSAVPVYAALVIAGIGTHGTQCLIIAAITNRYPAVARGTALGFALGAGRVGAIVAPQAGGWLIDGGYGVGGNIAMFAAASALAAALLAVTTRTVRAASAPRKQLDSVVAH</sequence>
<feature type="domain" description="Major facilitator superfamily (MFS) profile" evidence="6">
    <location>
        <begin position="15"/>
        <end position="423"/>
    </location>
</feature>
<dbReference type="RefSeq" id="WP_171153585.1">
    <property type="nucleotide sequence ID" value="NZ_JABENB010000001.1"/>
</dbReference>
<dbReference type="GO" id="GO:0046943">
    <property type="term" value="F:carboxylic acid transmembrane transporter activity"/>
    <property type="evidence" value="ECO:0007669"/>
    <property type="project" value="TreeGrafter"/>
</dbReference>
<feature type="transmembrane region" description="Helical" evidence="5">
    <location>
        <begin position="334"/>
        <end position="356"/>
    </location>
</feature>
<evidence type="ECO:0000256" key="4">
    <source>
        <dbReference type="ARBA" id="ARBA00023136"/>
    </source>
</evidence>
<protein>
    <submittedName>
        <fullName evidence="7">Aromatic acid/H+ symport family MFS transporter</fullName>
    </submittedName>
</protein>
<evidence type="ECO:0000313" key="7">
    <source>
        <dbReference type="EMBL" id="NNG39110.1"/>
    </source>
</evidence>
<dbReference type="EMBL" id="JABENB010000001">
    <property type="protein sequence ID" value="NNG39110.1"/>
    <property type="molecule type" value="Genomic_DNA"/>
</dbReference>
<keyword evidence="8" id="KW-1185">Reference proteome</keyword>
<feature type="transmembrane region" description="Helical" evidence="5">
    <location>
        <begin position="140"/>
        <end position="165"/>
    </location>
</feature>
<dbReference type="SUPFAM" id="SSF103473">
    <property type="entry name" value="MFS general substrate transporter"/>
    <property type="match status" value="1"/>
</dbReference>
<gene>
    <name evidence="7" type="ORF">HJ588_07460</name>
</gene>
<feature type="transmembrane region" description="Helical" evidence="5">
    <location>
        <begin position="280"/>
        <end position="300"/>
    </location>
</feature>
<dbReference type="Pfam" id="PF07690">
    <property type="entry name" value="MFS_1"/>
    <property type="match status" value="1"/>
</dbReference>
<feature type="transmembrane region" description="Helical" evidence="5">
    <location>
        <begin position="53"/>
        <end position="74"/>
    </location>
</feature>
<dbReference type="InterPro" id="IPR020846">
    <property type="entry name" value="MFS_dom"/>
</dbReference>
<proteinExistence type="predicted"/>
<dbReference type="CDD" id="cd17365">
    <property type="entry name" value="MFS_PcaK_like"/>
    <property type="match status" value="1"/>
</dbReference>
<feature type="transmembrane region" description="Helical" evidence="5">
    <location>
        <begin position="109"/>
        <end position="128"/>
    </location>
</feature>
<name>A0A849AL47_9MICO</name>
<feature type="transmembrane region" description="Helical" evidence="5">
    <location>
        <begin position="171"/>
        <end position="191"/>
    </location>
</feature>
<keyword evidence="3 5" id="KW-1133">Transmembrane helix</keyword>
<feature type="transmembrane region" description="Helical" evidence="5">
    <location>
        <begin position="368"/>
        <end position="391"/>
    </location>
</feature>
<dbReference type="GO" id="GO:0005886">
    <property type="term" value="C:plasma membrane"/>
    <property type="evidence" value="ECO:0007669"/>
    <property type="project" value="UniProtKB-SubCell"/>
</dbReference>
<evidence type="ECO:0000313" key="8">
    <source>
        <dbReference type="Proteomes" id="UP000557772"/>
    </source>
</evidence>
<dbReference type="PROSITE" id="PS00217">
    <property type="entry name" value="SUGAR_TRANSPORT_2"/>
    <property type="match status" value="1"/>
</dbReference>
<keyword evidence="2 5" id="KW-0812">Transmembrane</keyword>
<evidence type="ECO:0000256" key="5">
    <source>
        <dbReference type="SAM" id="Phobius"/>
    </source>
</evidence>
<keyword evidence="4 5" id="KW-0472">Membrane</keyword>
<evidence type="ECO:0000256" key="2">
    <source>
        <dbReference type="ARBA" id="ARBA00022692"/>
    </source>
</evidence>
<feature type="transmembrane region" description="Helical" evidence="5">
    <location>
        <begin position="83"/>
        <end position="103"/>
    </location>
</feature>
<dbReference type="PANTHER" id="PTHR23508:SF10">
    <property type="entry name" value="CARBOXYLIC ACID TRANSPORTER PROTEIN HOMOLOG"/>
    <property type="match status" value="1"/>
</dbReference>
<dbReference type="AlphaFoldDB" id="A0A849AL47"/>
<dbReference type="InterPro" id="IPR011701">
    <property type="entry name" value="MFS"/>
</dbReference>
<evidence type="ECO:0000256" key="3">
    <source>
        <dbReference type="ARBA" id="ARBA00022989"/>
    </source>
</evidence>
<reference evidence="7 8" key="1">
    <citation type="submission" date="2020-05" db="EMBL/GenBank/DDBJ databases">
        <title>Flexivirga sp. ID2601S isolated from air conditioner.</title>
        <authorList>
            <person name="Kim D.H."/>
        </authorList>
    </citation>
    <scope>NUCLEOTIDE SEQUENCE [LARGE SCALE GENOMIC DNA]</scope>
    <source>
        <strain evidence="7 8">ID2601S</strain>
    </source>
</reference>
<dbReference type="PROSITE" id="PS00216">
    <property type="entry name" value="SUGAR_TRANSPORT_1"/>
    <property type="match status" value="1"/>
</dbReference>
<dbReference type="PROSITE" id="PS50850">
    <property type="entry name" value="MFS"/>
    <property type="match status" value="1"/>
</dbReference>
<feature type="transmembrane region" description="Helical" evidence="5">
    <location>
        <begin position="12"/>
        <end position="33"/>
    </location>
</feature>
<dbReference type="Gene3D" id="1.20.1250.20">
    <property type="entry name" value="MFS general substrate transporter like domains"/>
    <property type="match status" value="2"/>
</dbReference>
<comment type="caution">
    <text evidence="7">The sequence shown here is derived from an EMBL/GenBank/DDBJ whole genome shotgun (WGS) entry which is preliminary data.</text>
</comment>
<organism evidence="7 8">
    <name type="scientific">Flexivirga aerilata</name>
    <dbReference type="NCBI Taxonomy" id="1656889"/>
    <lineage>
        <taxon>Bacteria</taxon>
        <taxon>Bacillati</taxon>
        <taxon>Actinomycetota</taxon>
        <taxon>Actinomycetes</taxon>
        <taxon>Micrococcales</taxon>
        <taxon>Dermacoccaceae</taxon>
        <taxon>Flexivirga</taxon>
    </lineage>
</organism>
<evidence type="ECO:0000256" key="1">
    <source>
        <dbReference type="ARBA" id="ARBA00004651"/>
    </source>
</evidence>
<dbReference type="PANTHER" id="PTHR23508">
    <property type="entry name" value="CARBOXYLIC ACID TRANSPORTER PROTEIN HOMOLOG"/>
    <property type="match status" value="1"/>
</dbReference>
<dbReference type="InterPro" id="IPR036259">
    <property type="entry name" value="MFS_trans_sf"/>
</dbReference>
<accession>A0A849AL47</accession>
<comment type="subcellular location">
    <subcellularLocation>
        <location evidence="1">Cell membrane</location>
        <topology evidence="1">Multi-pass membrane protein</topology>
    </subcellularLocation>
</comment>
<feature type="transmembrane region" description="Helical" evidence="5">
    <location>
        <begin position="307"/>
        <end position="328"/>
    </location>
</feature>